<dbReference type="InterPro" id="IPR001304">
    <property type="entry name" value="C-type_lectin-like"/>
</dbReference>
<dbReference type="PANTHER" id="PTHR22801:SF63">
    <property type="entry name" value="C-TYPE LECTIN DOMAIN-CONTAINING PROTEIN"/>
    <property type="match status" value="1"/>
</dbReference>
<dbReference type="AlphaFoldDB" id="A0A2T7NSE9"/>
<dbReference type="SUPFAM" id="SSF56436">
    <property type="entry name" value="C-type lectin-like"/>
    <property type="match status" value="1"/>
</dbReference>
<feature type="domain" description="C-type lectin" evidence="3">
    <location>
        <begin position="125"/>
        <end position="231"/>
    </location>
</feature>
<name>A0A2T7NSE9_POMCA</name>
<evidence type="ECO:0000256" key="2">
    <source>
        <dbReference type="SAM" id="SignalP"/>
    </source>
</evidence>
<dbReference type="Proteomes" id="UP000245119">
    <property type="component" value="Linkage Group LG9"/>
</dbReference>
<dbReference type="Pfam" id="PF00059">
    <property type="entry name" value="Lectin_C"/>
    <property type="match status" value="1"/>
</dbReference>
<proteinExistence type="predicted"/>
<gene>
    <name evidence="4" type="ORF">C0Q70_14579</name>
</gene>
<dbReference type="OrthoDB" id="8935730at2759"/>
<accession>A0A2T7NSE9</accession>
<dbReference type="EMBL" id="PZQS01000009">
    <property type="protein sequence ID" value="PVD24109.1"/>
    <property type="molecule type" value="Genomic_DNA"/>
</dbReference>
<dbReference type="PROSITE" id="PS50041">
    <property type="entry name" value="C_TYPE_LECTIN_2"/>
    <property type="match status" value="1"/>
</dbReference>
<feature type="chain" id="PRO_5015489332" description="C-type lectin domain-containing protein" evidence="2">
    <location>
        <begin position="35"/>
        <end position="287"/>
    </location>
</feature>
<evidence type="ECO:0000313" key="5">
    <source>
        <dbReference type="Proteomes" id="UP000245119"/>
    </source>
</evidence>
<keyword evidence="2" id="KW-0732">Signal</keyword>
<reference evidence="4 5" key="1">
    <citation type="submission" date="2018-04" db="EMBL/GenBank/DDBJ databases">
        <title>The genome of golden apple snail Pomacea canaliculata provides insight into stress tolerance and invasive adaptation.</title>
        <authorList>
            <person name="Liu C."/>
            <person name="Liu B."/>
            <person name="Ren Y."/>
            <person name="Zhang Y."/>
            <person name="Wang H."/>
            <person name="Li S."/>
            <person name="Jiang F."/>
            <person name="Yin L."/>
            <person name="Zhang G."/>
            <person name="Qian W."/>
            <person name="Fan W."/>
        </authorList>
    </citation>
    <scope>NUCLEOTIDE SEQUENCE [LARGE SCALE GENOMIC DNA]</scope>
    <source>
        <strain evidence="4">SZHN2017</strain>
        <tissue evidence="4">Muscle</tissue>
    </source>
</reference>
<dbReference type="PANTHER" id="PTHR22801">
    <property type="entry name" value="LITHOSTATHINE"/>
    <property type="match status" value="1"/>
</dbReference>
<feature type="region of interest" description="Disordered" evidence="1">
    <location>
        <begin position="266"/>
        <end position="287"/>
    </location>
</feature>
<protein>
    <recommendedName>
        <fullName evidence="3">C-type lectin domain-containing protein</fullName>
    </recommendedName>
</protein>
<evidence type="ECO:0000313" key="4">
    <source>
        <dbReference type="EMBL" id="PVD24109.1"/>
    </source>
</evidence>
<dbReference type="InterPro" id="IPR016187">
    <property type="entry name" value="CTDL_fold"/>
</dbReference>
<evidence type="ECO:0000259" key="3">
    <source>
        <dbReference type="PROSITE" id="PS50041"/>
    </source>
</evidence>
<keyword evidence="5" id="KW-1185">Reference proteome</keyword>
<feature type="signal peptide" evidence="2">
    <location>
        <begin position="1"/>
        <end position="34"/>
    </location>
</feature>
<dbReference type="InterPro" id="IPR050801">
    <property type="entry name" value="Ca-Dep_Lectins_ImmuneDev"/>
</dbReference>
<comment type="caution">
    <text evidence="4">The sequence shown here is derived from an EMBL/GenBank/DDBJ whole genome shotgun (WGS) entry which is preliminary data.</text>
</comment>
<organism evidence="4 5">
    <name type="scientific">Pomacea canaliculata</name>
    <name type="common">Golden apple snail</name>
    <dbReference type="NCBI Taxonomy" id="400727"/>
    <lineage>
        <taxon>Eukaryota</taxon>
        <taxon>Metazoa</taxon>
        <taxon>Spiralia</taxon>
        <taxon>Lophotrochozoa</taxon>
        <taxon>Mollusca</taxon>
        <taxon>Gastropoda</taxon>
        <taxon>Caenogastropoda</taxon>
        <taxon>Architaenioglossa</taxon>
        <taxon>Ampullarioidea</taxon>
        <taxon>Ampullariidae</taxon>
        <taxon>Pomacea</taxon>
    </lineage>
</organism>
<sequence>MSLTATSHLLTTSQRLAMLTALLVAILCQQHVHTWSVTTSGQWERSGSHILPTTNQIRARSPVHCASFCLQNARCFRFCHHTVSLDCFVDDGMTPPSGQVSSVEGAVCYDKIKKNCWASAGFTMLGLRCAKLNSTLATYSSATQQCALEGGHLYHLKTLALDEPPLRSLVPLNPVPKYTWLGADAIGRHRQFTWTDGSPLPAVSEIWSAYEPFNYDGLEDCLSLVNYRGNDIRYKPRPWLPSFSATDQSTVVTHVRSVLDRVTSLQGEGRRDVQSIGPTGVDSPLDN</sequence>
<evidence type="ECO:0000256" key="1">
    <source>
        <dbReference type="SAM" id="MobiDB-lite"/>
    </source>
</evidence>
<dbReference type="InterPro" id="IPR016186">
    <property type="entry name" value="C-type_lectin-like/link_sf"/>
</dbReference>
<dbReference type="Gene3D" id="3.10.100.10">
    <property type="entry name" value="Mannose-Binding Protein A, subunit A"/>
    <property type="match status" value="1"/>
</dbReference>